<feature type="domain" description="ABC transporter" evidence="12">
    <location>
        <begin position="6"/>
        <end position="238"/>
    </location>
</feature>
<dbReference type="PANTHER" id="PTHR42781:SF4">
    <property type="entry name" value="SPERMIDINE_PUTRESCINE IMPORT ATP-BINDING PROTEIN POTA"/>
    <property type="match status" value="1"/>
</dbReference>
<evidence type="ECO:0000256" key="11">
    <source>
        <dbReference type="ARBA" id="ARBA00057369"/>
    </source>
</evidence>
<dbReference type="SUPFAM" id="SSF50331">
    <property type="entry name" value="MOP-like"/>
    <property type="match status" value="1"/>
</dbReference>
<dbReference type="GO" id="GO:0005524">
    <property type="term" value="F:ATP binding"/>
    <property type="evidence" value="ECO:0007669"/>
    <property type="project" value="UniProtKB-KW"/>
</dbReference>
<dbReference type="InterPro" id="IPR013611">
    <property type="entry name" value="Transp-assoc_OB_typ2"/>
</dbReference>
<keyword evidence="2" id="KW-0813">Transport</keyword>
<dbReference type="InterPro" id="IPR017871">
    <property type="entry name" value="ABC_transporter-like_CS"/>
</dbReference>
<gene>
    <name evidence="13" type="ORF">ENO04_02260</name>
</gene>
<dbReference type="PROSITE" id="PS50893">
    <property type="entry name" value="ABC_TRANSPORTER_2"/>
    <property type="match status" value="1"/>
</dbReference>
<evidence type="ECO:0000256" key="6">
    <source>
        <dbReference type="ARBA" id="ARBA00038307"/>
    </source>
</evidence>
<dbReference type="SUPFAM" id="SSF52540">
    <property type="entry name" value="P-loop containing nucleoside triphosphate hydrolases"/>
    <property type="match status" value="1"/>
</dbReference>
<evidence type="ECO:0000259" key="12">
    <source>
        <dbReference type="PROSITE" id="PS50893"/>
    </source>
</evidence>
<dbReference type="PROSITE" id="PS00211">
    <property type="entry name" value="ABC_TRANSPORTER_1"/>
    <property type="match status" value="1"/>
</dbReference>
<dbReference type="GO" id="GO:1901238">
    <property type="term" value="F:ABC-type tungstate transporter activity"/>
    <property type="evidence" value="ECO:0007669"/>
    <property type="project" value="UniProtKB-EC"/>
</dbReference>
<comment type="subcellular location">
    <subcellularLocation>
        <location evidence="1">Cell membrane</location>
    </subcellularLocation>
</comment>
<dbReference type="GO" id="GO:0016887">
    <property type="term" value="F:ATP hydrolysis activity"/>
    <property type="evidence" value="ECO:0007669"/>
    <property type="project" value="InterPro"/>
</dbReference>
<comment type="similarity">
    <text evidence="6">Belongs to the ABC transporter superfamily. Sulfate/tungstate importer (TC 3.A.1.6) family.</text>
</comment>
<dbReference type="InterPro" id="IPR003439">
    <property type="entry name" value="ABC_transporter-like_ATP-bd"/>
</dbReference>
<evidence type="ECO:0000256" key="1">
    <source>
        <dbReference type="ARBA" id="ARBA00004236"/>
    </source>
</evidence>
<dbReference type="AlphaFoldDB" id="A0A7C1E844"/>
<dbReference type="InterPro" id="IPR050093">
    <property type="entry name" value="ABC_SmlMolc_Importer"/>
</dbReference>
<dbReference type="FunFam" id="3.40.50.300:FF:000425">
    <property type="entry name" value="Probable ABC transporter, ATP-binding subunit"/>
    <property type="match status" value="1"/>
</dbReference>
<dbReference type="InterPro" id="IPR003593">
    <property type="entry name" value="AAA+_ATPase"/>
</dbReference>
<comment type="subunit">
    <text evidence="7">The complex is composed of two ATP-binding proteins (WtpC), two transmembrane proteins (WtpB) and a solute-binding protein (WtpA).</text>
</comment>
<sequence length="337" mass="37921">MRGISLDVLEITKSYGKQKVLDKVNLKVERKEFFTILGPSGCGKTTLLHIIAGLVTPDSGKILFDGKDVTNEPPHKRDIGMVFQDLALFPHMTVAENIAFGLKLRNKSEQEIKARVKEMLELVRLNPSEVWNKYPAQLSGGQQQRVALARALAVEPRLLLLDEPLSHVDYKIKQELLGELRRIHKETGVTTIYVTHDQNEAMYLSDRIAVMNYGRIEQIGTPEELYNNPASLFVASFFGDANIVPLKLIGNEENKILFARLDNTVIFKELPIKDGYLAYLKGVISDKVFLGPQVLLEIRIDEKHTVKTILPRNEATKYNIGDEVIVAFTSEAKVIEA</sequence>
<dbReference type="GO" id="GO:0043190">
    <property type="term" value="C:ATP-binding cassette (ABC) transporter complex"/>
    <property type="evidence" value="ECO:0007669"/>
    <property type="project" value="InterPro"/>
</dbReference>
<dbReference type="EC" id="7.3.2.6" evidence="8"/>
<keyword evidence="4" id="KW-0547">Nucleotide-binding</keyword>
<keyword evidence="5 13" id="KW-0067">ATP-binding</keyword>
<dbReference type="PANTHER" id="PTHR42781">
    <property type="entry name" value="SPERMIDINE/PUTRESCINE IMPORT ATP-BINDING PROTEIN POTA"/>
    <property type="match status" value="1"/>
</dbReference>
<dbReference type="InterPro" id="IPR008995">
    <property type="entry name" value="Mo/tungstate-bd_C_term_dom"/>
</dbReference>
<keyword evidence="3" id="KW-0500">Molybdenum</keyword>
<name>A0A7C1E844_9CREN</name>
<evidence type="ECO:0000313" key="13">
    <source>
        <dbReference type="EMBL" id="HDS10436.1"/>
    </source>
</evidence>
<protein>
    <recommendedName>
        <fullName evidence="9">Molybdate/tungstate import ATP-binding protein WtpC</fullName>
        <ecNumber evidence="8">7.3.2.6</ecNumber>
    </recommendedName>
</protein>
<dbReference type="Pfam" id="PF08402">
    <property type="entry name" value="TOBE_2"/>
    <property type="match status" value="1"/>
</dbReference>
<evidence type="ECO:0000256" key="7">
    <source>
        <dbReference type="ARBA" id="ARBA00038781"/>
    </source>
</evidence>
<dbReference type="SMART" id="SM00382">
    <property type="entry name" value="AAA"/>
    <property type="match status" value="1"/>
</dbReference>
<dbReference type="Gene3D" id="3.40.50.300">
    <property type="entry name" value="P-loop containing nucleotide triphosphate hydrolases"/>
    <property type="match status" value="1"/>
</dbReference>
<evidence type="ECO:0000256" key="9">
    <source>
        <dbReference type="ARBA" id="ARBA00041133"/>
    </source>
</evidence>
<reference evidence="13" key="1">
    <citation type="journal article" date="2020" name="mSystems">
        <title>Genome- and Community-Level Interaction Insights into Carbon Utilization and Element Cycling Functions of Hydrothermarchaeota in Hydrothermal Sediment.</title>
        <authorList>
            <person name="Zhou Z."/>
            <person name="Liu Y."/>
            <person name="Xu W."/>
            <person name="Pan J."/>
            <person name="Luo Z.H."/>
            <person name="Li M."/>
        </authorList>
    </citation>
    <scope>NUCLEOTIDE SEQUENCE [LARGE SCALE GENOMIC DNA]</scope>
    <source>
        <strain evidence="13">SpSt-123</strain>
    </source>
</reference>
<evidence type="ECO:0000256" key="4">
    <source>
        <dbReference type="ARBA" id="ARBA00022741"/>
    </source>
</evidence>
<accession>A0A7C1E844</accession>
<evidence type="ECO:0000256" key="5">
    <source>
        <dbReference type="ARBA" id="ARBA00022840"/>
    </source>
</evidence>
<comment type="function">
    <text evidence="11">Part of the ABC transporter complex WtpABC involved in molybdate/tungstate import. Responsible for energy coupling to the transport system.</text>
</comment>
<dbReference type="EMBL" id="DSDY01000072">
    <property type="protein sequence ID" value="HDS10436.1"/>
    <property type="molecule type" value="Genomic_DNA"/>
</dbReference>
<evidence type="ECO:0000256" key="10">
    <source>
        <dbReference type="ARBA" id="ARBA00047936"/>
    </source>
</evidence>
<evidence type="ECO:0000256" key="3">
    <source>
        <dbReference type="ARBA" id="ARBA00022505"/>
    </source>
</evidence>
<dbReference type="InterPro" id="IPR027417">
    <property type="entry name" value="P-loop_NTPase"/>
</dbReference>
<proteinExistence type="inferred from homology"/>
<evidence type="ECO:0000256" key="2">
    <source>
        <dbReference type="ARBA" id="ARBA00022448"/>
    </source>
</evidence>
<evidence type="ECO:0000256" key="8">
    <source>
        <dbReference type="ARBA" id="ARBA00039025"/>
    </source>
</evidence>
<dbReference type="Pfam" id="PF00005">
    <property type="entry name" value="ABC_tran"/>
    <property type="match status" value="1"/>
</dbReference>
<comment type="catalytic activity">
    <reaction evidence="10">
        <text>tungstate(in) + ATP + H2O = tungstate(out) + ADP + phosphate + H(+)</text>
        <dbReference type="Rhea" id="RHEA:35027"/>
        <dbReference type="ChEBI" id="CHEBI:15377"/>
        <dbReference type="ChEBI" id="CHEBI:15378"/>
        <dbReference type="ChEBI" id="CHEBI:30616"/>
        <dbReference type="ChEBI" id="CHEBI:43474"/>
        <dbReference type="ChEBI" id="CHEBI:46502"/>
        <dbReference type="ChEBI" id="CHEBI:456216"/>
        <dbReference type="EC" id="7.3.2.6"/>
    </reaction>
</comment>
<comment type="caution">
    <text evidence="13">The sequence shown here is derived from an EMBL/GenBank/DDBJ whole genome shotgun (WGS) entry which is preliminary data.</text>
</comment>
<organism evidence="13">
    <name type="scientific">Fervidicoccus fontis</name>
    <dbReference type="NCBI Taxonomy" id="683846"/>
    <lineage>
        <taxon>Archaea</taxon>
        <taxon>Thermoproteota</taxon>
        <taxon>Thermoprotei</taxon>
        <taxon>Fervidicoccales</taxon>
        <taxon>Fervidicoccaceae</taxon>
        <taxon>Fervidicoccus</taxon>
    </lineage>
</organism>